<protein>
    <submittedName>
        <fullName evidence="1">Uncharacterized protein</fullName>
    </submittedName>
</protein>
<dbReference type="Proteomes" id="UP000076586">
    <property type="component" value="Unassembled WGS sequence"/>
</dbReference>
<name>A0A170YPV7_9BACT</name>
<gene>
    <name evidence="1" type="ORF">PJIAN_1553</name>
</gene>
<dbReference type="STRING" id="681398.PJIAN_1553"/>
<reference evidence="2" key="2">
    <citation type="journal article" date="2017" name="Genome Announc.">
        <title>Draft genome sequence of Paludibacter jiangxiensis NM7(T), a propionate-producing fermentative bacterium.</title>
        <authorList>
            <person name="Qiu Y.-L."/>
            <person name="Tourlousse D.M."/>
            <person name="Matsuura N."/>
            <person name="Ohashi A."/>
            <person name="Sekiguchi Y."/>
        </authorList>
    </citation>
    <scope>NUCLEOTIDE SEQUENCE [LARGE SCALE GENOMIC DNA]</scope>
    <source>
        <strain evidence="2">NM7</strain>
    </source>
</reference>
<evidence type="ECO:0000313" key="1">
    <source>
        <dbReference type="EMBL" id="GAT61964.1"/>
    </source>
</evidence>
<dbReference type="OrthoDB" id="9800168at2"/>
<organism evidence="1 2">
    <name type="scientific">Paludibacter jiangxiensis</name>
    <dbReference type="NCBI Taxonomy" id="681398"/>
    <lineage>
        <taxon>Bacteria</taxon>
        <taxon>Pseudomonadati</taxon>
        <taxon>Bacteroidota</taxon>
        <taxon>Bacteroidia</taxon>
        <taxon>Bacteroidales</taxon>
        <taxon>Paludibacteraceae</taxon>
        <taxon>Paludibacter</taxon>
    </lineage>
</organism>
<sequence>MPLLDDSPSPGFCSNLQEGVDYYMAPEGYRIMTEFYLAKRGYCCSNGCPNCPYSPKAVKGNRNLRSGIAEKYGL</sequence>
<proteinExistence type="predicted"/>
<comment type="caution">
    <text evidence="1">The sequence shown here is derived from an EMBL/GenBank/DDBJ whole genome shotgun (WGS) entry which is preliminary data.</text>
</comment>
<dbReference type="InterPro" id="IPR040807">
    <property type="entry name" value="DUF5522"/>
</dbReference>
<dbReference type="AlphaFoldDB" id="A0A170YPV7"/>
<reference evidence="2" key="1">
    <citation type="submission" date="2016-04" db="EMBL/GenBank/DDBJ databases">
        <title>Draft genome sequence of Paludibacter jiangxiensis strain NM7.</title>
        <authorList>
            <person name="Qiu Y."/>
            <person name="Matsuura N."/>
            <person name="Ohashi A."/>
            <person name="Tourlousse M.D."/>
            <person name="Sekiguchi Y."/>
        </authorList>
    </citation>
    <scope>NUCLEOTIDE SEQUENCE [LARGE SCALE GENOMIC DNA]</scope>
    <source>
        <strain evidence="2">NM7</strain>
    </source>
</reference>
<keyword evidence="2" id="KW-1185">Reference proteome</keyword>
<dbReference type="EMBL" id="BDCR01000001">
    <property type="protein sequence ID" value="GAT61964.1"/>
    <property type="molecule type" value="Genomic_DNA"/>
</dbReference>
<evidence type="ECO:0000313" key="2">
    <source>
        <dbReference type="Proteomes" id="UP000076586"/>
    </source>
</evidence>
<accession>A0A170YPV7</accession>
<dbReference type="Pfam" id="PF17653">
    <property type="entry name" value="DUF5522"/>
    <property type="match status" value="1"/>
</dbReference>
<dbReference type="RefSeq" id="WP_068701779.1">
    <property type="nucleotide sequence ID" value="NZ_BDCR01000001.1"/>
</dbReference>